<evidence type="ECO:0000256" key="5">
    <source>
        <dbReference type="ARBA" id="ARBA00022989"/>
    </source>
</evidence>
<feature type="region of interest" description="Disordered" evidence="7">
    <location>
        <begin position="232"/>
        <end position="259"/>
    </location>
</feature>
<gene>
    <name evidence="10" type="ORF">GCM10010921_19710</name>
</gene>
<feature type="transmembrane region" description="Helical" evidence="8">
    <location>
        <begin position="377"/>
        <end position="397"/>
    </location>
</feature>
<evidence type="ECO:0000259" key="9">
    <source>
        <dbReference type="Pfam" id="PF06808"/>
    </source>
</evidence>
<reference evidence="10" key="2">
    <citation type="submission" date="2020-09" db="EMBL/GenBank/DDBJ databases">
        <authorList>
            <person name="Sun Q."/>
            <person name="Zhou Y."/>
        </authorList>
    </citation>
    <scope>NUCLEOTIDE SEQUENCE</scope>
    <source>
        <strain evidence="10">CGMCC 1.15794</strain>
    </source>
</reference>
<evidence type="ECO:0000256" key="2">
    <source>
        <dbReference type="ARBA" id="ARBA00022475"/>
    </source>
</evidence>
<feature type="transmembrane region" description="Helical" evidence="8">
    <location>
        <begin position="60"/>
        <end position="80"/>
    </location>
</feature>
<evidence type="ECO:0000256" key="4">
    <source>
        <dbReference type="ARBA" id="ARBA00022692"/>
    </source>
</evidence>
<dbReference type="PANTHER" id="PTHR33362:SF5">
    <property type="entry name" value="C4-DICARBOXYLATE TRAP TRANSPORTER LARGE PERMEASE PROTEIN DCTM"/>
    <property type="match status" value="1"/>
</dbReference>
<keyword evidence="11" id="KW-1185">Reference proteome</keyword>
<evidence type="ECO:0000313" key="10">
    <source>
        <dbReference type="EMBL" id="GGH44791.1"/>
    </source>
</evidence>
<feature type="transmembrane region" description="Helical" evidence="8">
    <location>
        <begin position="176"/>
        <end position="197"/>
    </location>
</feature>
<dbReference type="Proteomes" id="UP000657592">
    <property type="component" value="Unassembled WGS sequence"/>
</dbReference>
<evidence type="ECO:0000256" key="3">
    <source>
        <dbReference type="ARBA" id="ARBA00022519"/>
    </source>
</evidence>
<proteinExistence type="predicted"/>
<keyword evidence="3" id="KW-0997">Cell inner membrane</keyword>
<accession>A0A917IGM7</accession>
<dbReference type="GO" id="GO:0005886">
    <property type="term" value="C:plasma membrane"/>
    <property type="evidence" value="ECO:0007669"/>
    <property type="project" value="UniProtKB-SubCell"/>
</dbReference>
<keyword evidence="6 8" id="KW-0472">Membrane</keyword>
<comment type="subcellular location">
    <subcellularLocation>
        <location evidence="1">Cell inner membrane</location>
        <topology evidence="1">Multi-pass membrane protein</topology>
    </subcellularLocation>
</comment>
<feature type="transmembrane region" description="Helical" evidence="8">
    <location>
        <begin position="134"/>
        <end position="156"/>
    </location>
</feature>
<feature type="transmembrane region" description="Helical" evidence="8">
    <location>
        <begin position="278"/>
        <end position="297"/>
    </location>
</feature>
<keyword evidence="4 8" id="KW-0812">Transmembrane</keyword>
<sequence length="493" mass="51175">MQIWHVVLLTIVLMFVLLAIRVPVGFTLGISGALGLTLLHGTGYATNTLGSVPFANSATFTLTIIPMFILMGMLAVRANIAENVFAVANHFVRRAPGGLGVATVMACAGFSAVSGSSIGTAATMAKLSVAQMRAAGYPASLATGVVAIAGTLGVMIPPSTFLVLYAVMAGESVAQMLAAGILPGLLSAVGYIAYIMIAGQRQVRRTDPAELEDAIGDAQAELRTKRIVGRSAEAGAAGDRTPGGTAGAGGRGSGGTALADPVAPHAGRTRLRSLPWRGVVHIAILFIVVLGGMYSGFFTSTESAAVGALAALIILAIENRRGGLRGIVRHFREALLDTAQTTSMVFFVVIGSAILSTFFVAAGVTRAITEWVGSLPLSPMLVMAILLVCLVPLGMFLESMSILIITVPILYPIAEQFGFSGVWLGIMIVKLIEIGMVTPPVGILTFVVSGITGVKPEKVFRGVMPLLAIDVVTTTLLFLFPAISLFLPSLVQR</sequence>
<dbReference type="InterPro" id="IPR004681">
    <property type="entry name" value="TRAP_DctM"/>
</dbReference>
<name>A0A917IGM7_9MICO</name>
<feature type="transmembrane region" description="Helical" evidence="8">
    <location>
        <begin position="409"/>
        <end position="428"/>
    </location>
</feature>
<reference evidence="10" key="1">
    <citation type="journal article" date="2014" name="Int. J. Syst. Evol. Microbiol.">
        <title>Complete genome sequence of Corynebacterium casei LMG S-19264T (=DSM 44701T), isolated from a smear-ripened cheese.</title>
        <authorList>
            <consortium name="US DOE Joint Genome Institute (JGI-PGF)"/>
            <person name="Walter F."/>
            <person name="Albersmeier A."/>
            <person name="Kalinowski J."/>
            <person name="Ruckert C."/>
        </authorList>
    </citation>
    <scope>NUCLEOTIDE SEQUENCE</scope>
    <source>
        <strain evidence="10">CGMCC 1.15794</strain>
    </source>
</reference>
<feature type="compositionally biased region" description="Low complexity" evidence="7">
    <location>
        <begin position="234"/>
        <end position="243"/>
    </location>
</feature>
<feature type="transmembrane region" description="Helical" evidence="8">
    <location>
        <begin position="6"/>
        <end position="39"/>
    </location>
</feature>
<evidence type="ECO:0000256" key="6">
    <source>
        <dbReference type="ARBA" id="ARBA00023136"/>
    </source>
</evidence>
<dbReference type="InterPro" id="IPR010656">
    <property type="entry name" value="DctM"/>
</dbReference>
<evidence type="ECO:0000256" key="8">
    <source>
        <dbReference type="SAM" id="Phobius"/>
    </source>
</evidence>
<dbReference type="Pfam" id="PF06808">
    <property type="entry name" value="DctM"/>
    <property type="match status" value="1"/>
</dbReference>
<dbReference type="PANTHER" id="PTHR33362">
    <property type="entry name" value="SIALIC ACID TRAP TRANSPORTER PERMEASE PROTEIN SIAT-RELATED"/>
    <property type="match status" value="1"/>
</dbReference>
<feature type="transmembrane region" description="Helical" evidence="8">
    <location>
        <begin position="434"/>
        <end position="454"/>
    </location>
</feature>
<feature type="transmembrane region" description="Helical" evidence="8">
    <location>
        <begin position="341"/>
        <end position="365"/>
    </location>
</feature>
<keyword evidence="2" id="KW-1003">Cell membrane</keyword>
<evidence type="ECO:0000256" key="7">
    <source>
        <dbReference type="SAM" id="MobiDB-lite"/>
    </source>
</evidence>
<dbReference type="EMBL" id="BMJY01000007">
    <property type="protein sequence ID" value="GGH44791.1"/>
    <property type="molecule type" value="Genomic_DNA"/>
</dbReference>
<evidence type="ECO:0000313" key="11">
    <source>
        <dbReference type="Proteomes" id="UP000657592"/>
    </source>
</evidence>
<evidence type="ECO:0000256" key="1">
    <source>
        <dbReference type="ARBA" id="ARBA00004429"/>
    </source>
</evidence>
<comment type="caution">
    <text evidence="10">The sequence shown here is derived from an EMBL/GenBank/DDBJ whole genome shotgun (WGS) entry which is preliminary data.</text>
</comment>
<organism evidence="10 11">
    <name type="scientific">Microbacterium album</name>
    <dbReference type="NCBI Taxonomy" id="2053191"/>
    <lineage>
        <taxon>Bacteria</taxon>
        <taxon>Bacillati</taxon>
        <taxon>Actinomycetota</taxon>
        <taxon>Actinomycetes</taxon>
        <taxon>Micrococcales</taxon>
        <taxon>Microbacteriaceae</taxon>
        <taxon>Microbacterium</taxon>
    </lineage>
</organism>
<feature type="domain" description="TRAP C4-dicarboxylate transport system permease DctM subunit" evidence="9">
    <location>
        <begin position="11"/>
        <end position="483"/>
    </location>
</feature>
<dbReference type="RefSeq" id="WP_188756111.1">
    <property type="nucleotide sequence ID" value="NZ_BMJY01000007.1"/>
</dbReference>
<feature type="compositionally biased region" description="Gly residues" evidence="7">
    <location>
        <begin position="244"/>
        <end position="255"/>
    </location>
</feature>
<protein>
    <submittedName>
        <fullName evidence="10">C4-dicarboxylate ABC transporter permease</fullName>
    </submittedName>
</protein>
<dbReference type="GO" id="GO:0022857">
    <property type="term" value="F:transmembrane transporter activity"/>
    <property type="evidence" value="ECO:0007669"/>
    <property type="project" value="TreeGrafter"/>
</dbReference>
<feature type="transmembrane region" description="Helical" evidence="8">
    <location>
        <begin position="466"/>
        <end position="487"/>
    </location>
</feature>
<keyword evidence="5 8" id="KW-1133">Transmembrane helix</keyword>
<dbReference type="AlphaFoldDB" id="A0A917IGM7"/>
<feature type="transmembrane region" description="Helical" evidence="8">
    <location>
        <begin position="100"/>
        <end position="122"/>
    </location>
</feature>